<dbReference type="Proteomes" id="UP000267027">
    <property type="component" value="Unassembled WGS sequence"/>
</dbReference>
<dbReference type="WBParaSite" id="ACOC_0001078701-mRNA-1">
    <property type="protein sequence ID" value="ACOC_0001078701-mRNA-1"/>
    <property type="gene ID" value="ACOC_0001078701"/>
</dbReference>
<dbReference type="EMBL" id="UYYA01004544">
    <property type="protein sequence ID" value="VDM62373.1"/>
    <property type="molecule type" value="Genomic_DNA"/>
</dbReference>
<evidence type="ECO:0000256" key="1">
    <source>
        <dbReference type="ARBA" id="ARBA00005773"/>
    </source>
</evidence>
<dbReference type="InterPro" id="IPR002666">
    <property type="entry name" value="Folate_carrier"/>
</dbReference>
<gene>
    <name evidence="2" type="ORF">ACOC_LOCUS10788</name>
</gene>
<name>A0A0R3PX32_ANGCS</name>
<keyword evidence="3" id="KW-1185">Reference proteome</keyword>
<dbReference type="Pfam" id="PF01770">
    <property type="entry name" value="Folate_carrier"/>
    <property type="match status" value="2"/>
</dbReference>
<dbReference type="OrthoDB" id="18814at2759"/>
<dbReference type="GO" id="GO:0005886">
    <property type="term" value="C:plasma membrane"/>
    <property type="evidence" value="ECO:0007669"/>
    <property type="project" value="TreeGrafter"/>
</dbReference>
<sequence length="230" mass="25783">MLFISFVLSPLNQFGGRINGDPRDAHMAGYLNKNLRIVGVVPTLTTDEFFHLPTSLGNWQLPQFCFLVYGITKGFRPPTALPTPYLVSPYKKFTLDKVYGINFSFWTYSYMPFFVPFASLAAQSFASAAEVACYSYLYAIVNERSYRRVASYDRSADLTRKLLASTISPTNFVPSTTVAYLAGTRLSRWFFKLEIIVLVNKKTTHGDFTISEEDSEIAVAPAVDSVINAI</sequence>
<dbReference type="PANTHER" id="PTHR10686:SF20">
    <property type="entry name" value="FOLATE TRANSPORTER 1"/>
    <property type="match status" value="1"/>
</dbReference>
<dbReference type="PANTHER" id="PTHR10686">
    <property type="entry name" value="FOLATE TRANSPORTER"/>
    <property type="match status" value="1"/>
</dbReference>
<reference evidence="4" key="1">
    <citation type="submission" date="2017-02" db="UniProtKB">
        <authorList>
            <consortium name="WormBaseParasite"/>
        </authorList>
    </citation>
    <scope>IDENTIFICATION</scope>
</reference>
<organism evidence="4">
    <name type="scientific">Angiostrongylus costaricensis</name>
    <name type="common">Nematode worm</name>
    <dbReference type="NCBI Taxonomy" id="334426"/>
    <lineage>
        <taxon>Eukaryota</taxon>
        <taxon>Metazoa</taxon>
        <taxon>Ecdysozoa</taxon>
        <taxon>Nematoda</taxon>
        <taxon>Chromadorea</taxon>
        <taxon>Rhabditida</taxon>
        <taxon>Rhabditina</taxon>
        <taxon>Rhabditomorpha</taxon>
        <taxon>Strongyloidea</taxon>
        <taxon>Metastrongylidae</taxon>
        <taxon>Angiostrongylus</taxon>
    </lineage>
</organism>
<dbReference type="AlphaFoldDB" id="A0A0R3PX32"/>
<evidence type="ECO:0000313" key="4">
    <source>
        <dbReference type="WBParaSite" id="ACOC_0001078701-mRNA-1"/>
    </source>
</evidence>
<evidence type="ECO:0000313" key="2">
    <source>
        <dbReference type="EMBL" id="VDM62373.1"/>
    </source>
</evidence>
<proteinExistence type="inferred from homology"/>
<accession>A0A0R3PX32</accession>
<protein>
    <submittedName>
        <fullName evidence="4">COesterase domain-containing protein</fullName>
    </submittedName>
</protein>
<evidence type="ECO:0000313" key="3">
    <source>
        <dbReference type="Proteomes" id="UP000267027"/>
    </source>
</evidence>
<reference evidence="2 3" key="2">
    <citation type="submission" date="2018-11" db="EMBL/GenBank/DDBJ databases">
        <authorList>
            <consortium name="Pathogen Informatics"/>
        </authorList>
    </citation>
    <scope>NUCLEOTIDE SEQUENCE [LARGE SCALE GENOMIC DNA]</scope>
    <source>
        <strain evidence="2 3">Costa Rica</strain>
    </source>
</reference>
<comment type="similarity">
    <text evidence="1">Belongs to the reduced folate carrier (RFC) transporter (TC 2.A.48) family.</text>
</comment>
<dbReference type="GO" id="GO:0090482">
    <property type="term" value="F:vitamin transmembrane transporter activity"/>
    <property type="evidence" value="ECO:0007669"/>
    <property type="project" value="InterPro"/>
</dbReference>